<evidence type="ECO:0000313" key="4">
    <source>
        <dbReference type="Proteomes" id="UP001499909"/>
    </source>
</evidence>
<sequence>MADNNEERKIKILLDAVQPNASIKEMTAGAALMNNQLAKMSADDPGRAKLQDDFARLSQRIKATGVELRTVIKTEEELADEHRQLAAAAAKVNQENADVVVNGKKVTASFTEMKLAANLLEKELHELSADDPNRAKLLKDFHALQDRIGGVKHELNGMKKGLGDATESGGFFKQTMASALGVFTGASLLEVAQGVGNFLTSSREEFQASARVTADLNATLQSTRMAAGLTADEITRIGEARAKVTLFDDDDTNRASSLLLTFTNIKKGVFEEAVPAIQDLAQKMAGDGPADLKGASIQVGKALNDPIKGITALSRVGVSFTEQQKEQITAMVKAGDTAGAQRIILAELNKEFGGSAEAARKAAGGVATLSMRYGEFKEQVGEKVSAALNMASQWFGRLLDKSQPVVDVFVDLWEEAAKLYSNLYDIAEGLGLVSENGDSAGFVAKTLTFLFTLLLAPIKAVYGVVNFLADSFITLYNKSEVFRGSVGGLVEVFKQIGVSALNFLGGVGDLLIGIFTLDTAKIKSGLKATFDGVADLTYKSGINAAENFAKGYADSKDKRIVRKSAATAEATEQSGGGTPAAAEAPEGPSTKDVEKAAKERKKAQDMADKERLEAIKAWVKEEGQLMSGRNSLLTQLGERAMNDEMARREQQRQKLFDDATKKVAQLTGTELDYTEQVKAIVEDRDLQLRELAAKYADDEEKRRQQGIDTSIQQLQAEEQEQLARLELALANGVLNEQAYQDAVFAVKQAAFDRELALIRLKNGEESVEYKKLATEKLRSEADYVTKKKKLDEGLSLFEKGLQTVKKLVGLEEVSGLAEVFGKKSVIYKTALAAQKAIAIAEIGMSLPKQMAANAEAGAKISAIAPPVSIPLGTAYTIGTNILAGINAAAGIAKISGFSFRSGGRTSGGGGTTDLAGLQVAPSGKLLDAEGFAVAGLVHENEYVIPEWMRADPKVAQMEQYLETRRLRGYLAGGPTSQSSQPVGVDVDEFGSNSPAAALLQQLLAEQREQNERMNTWARELKVINSLHDLDQDYTTFKRVNNGGIGG</sequence>
<organism evidence="3 4">
    <name type="scientific">Hymenobacter algoricola</name>
    <dbReference type="NCBI Taxonomy" id="486267"/>
    <lineage>
        <taxon>Bacteria</taxon>
        <taxon>Pseudomonadati</taxon>
        <taxon>Bacteroidota</taxon>
        <taxon>Cytophagia</taxon>
        <taxon>Cytophagales</taxon>
        <taxon>Hymenobacteraceae</taxon>
        <taxon>Hymenobacter</taxon>
    </lineage>
</organism>
<feature type="coiled-coil region" evidence="1">
    <location>
        <begin position="75"/>
        <end position="130"/>
    </location>
</feature>
<gene>
    <name evidence="3" type="ORF">GCM10022406_39780</name>
</gene>
<proteinExistence type="predicted"/>
<dbReference type="EMBL" id="BAABDH010000112">
    <property type="protein sequence ID" value="GAA3954157.1"/>
    <property type="molecule type" value="Genomic_DNA"/>
</dbReference>
<reference evidence="4" key="1">
    <citation type="journal article" date="2019" name="Int. J. Syst. Evol. Microbiol.">
        <title>The Global Catalogue of Microorganisms (GCM) 10K type strain sequencing project: providing services to taxonomists for standard genome sequencing and annotation.</title>
        <authorList>
            <consortium name="The Broad Institute Genomics Platform"/>
            <consortium name="The Broad Institute Genome Sequencing Center for Infectious Disease"/>
            <person name="Wu L."/>
            <person name="Ma J."/>
        </authorList>
    </citation>
    <scope>NUCLEOTIDE SEQUENCE [LARGE SCALE GENOMIC DNA]</scope>
    <source>
        <strain evidence="4">JCM 17214</strain>
    </source>
</reference>
<keyword evidence="4" id="KW-1185">Reference proteome</keyword>
<evidence type="ECO:0000313" key="3">
    <source>
        <dbReference type="EMBL" id="GAA3954157.1"/>
    </source>
</evidence>
<keyword evidence="1" id="KW-0175">Coiled coil</keyword>
<comment type="caution">
    <text evidence="3">The sequence shown here is derived from an EMBL/GenBank/DDBJ whole genome shotgun (WGS) entry which is preliminary data.</text>
</comment>
<dbReference type="Proteomes" id="UP001499909">
    <property type="component" value="Unassembled WGS sequence"/>
</dbReference>
<evidence type="ECO:0000256" key="1">
    <source>
        <dbReference type="SAM" id="Coils"/>
    </source>
</evidence>
<accession>A0ABP7NU52</accession>
<evidence type="ECO:0000256" key="2">
    <source>
        <dbReference type="SAM" id="MobiDB-lite"/>
    </source>
</evidence>
<protein>
    <recommendedName>
        <fullName evidence="5">Phage tail tape measure protein</fullName>
    </recommendedName>
</protein>
<feature type="compositionally biased region" description="Basic and acidic residues" evidence="2">
    <location>
        <begin position="589"/>
        <end position="607"/>
    </location>
</feature>
<feature type="region of interest" description="Disordered" evidence="2">
    <location>
        <begin position="563"/>
        <end position="607"/>
    </location>
</feature>
<evidence type="ECO:0008006" key="5">
    <source>
        <dbReference type="Google" id="ProtNLM"/>
    </source>
</evidence>
<dbReference type="RefSeq" id="WP_345117748.1">
    <property type="nucleotide sequence ID" value="NZ_BAABDH010000112.1"/>
</dbReference>
<name>A0ABP7NU52_9BACT</name>
<feature type="compositionally biased region" description="Low complexity" evidence="2">
    <location>
        <begin position="579"/>
        <end position="588"/>
    </location>
</feature>